<sequence>MGLIVVAVDGSVLLVPEPEALIVTRVHQAVQAALSAGRYATTLVTPEAVGIDHRRGFRLIPPPLAGLGLGFEILAGGDSRAVVLGRCPCPPHDGLREQLQEFLLVERLRTL</sequence>
<organism evidence="1 2">
    <name type="scientific">Calidithermus terrae</name>
    <dbReference type="NCBI Taxonomy" id="1408545"/>
    <lineage>
        <taxon>Bacteria</taxon>
        <taxon>Thermotogati</taxon>
        <taxon>Deinococcota</taxon>
        <taxon>Deinococci</taxon>
        <taxon>Thermales</taxon>
        <taxon>Thermaceae</taxon>
        <taxon>Calidithermus</taxon>
    </lineage>
</organism>
<dbReference type="AlphaFoldDB" id="A0A399F1T5"/>
<dbReference type="Proteomes" id="UP000265715">
    <property type="component" value="Unassembled WGS sequence"/>
</dbReference>
<keyword evidence="2" id="KW-1185">Reference proteome</keyword>
<gene>
    <name evidence="1" type="ORF">Mterra_00211</name>
</gene>
<evidence type="ECO:0000313" key="2">
    <source>
        <dbReference type="Proteomes" id="UP000265715"/>
    </source>
</evidence>
<reference evidence="1 2" key="1">
    <citation type="submission" date="2018-08" db="EMBL/GenBank/DDBJ databases">
        <title>Meiothermus terrae DSM 26712 genome sequencing project.</title>
        <authorList>
            <person name="Da Costa M.S."/>
            <person name="Albuquerque L."/>
            <person name="Raposo P."/>
            <person name="Froufe H.J.C."/>
            <person name="Barroso C.S."/>
            <person name="Egas C."/>
        </authorList>
    </citation>
    <scope>NUCLEOTIDE SEQUENCE [LARGE SCALE GENOMIC DNA]</scope>
    <source>
        <strain evidence="1 2">DSM 26712</strain>
    </source>
</reference>
<comment type="caution">
    <text evidence="1">The sequence shown here is derived from an EMBL/GenBank/DDBJ whole genome shotgun (WGS) entry which is preliminary data.</text>
</comment>
<name>A0A399F1T5_9DEIN</name>
<protein>
    <submittedName>
        <fullName evidence="1">Uncharacterized protein</fullName>
    </submittedName>
</protein>
<evidence type="ECO:0000313" key="1">
    <source>
        <dbReference type="EMBL" id="RIH90717.1"/>
    </source>
</evidence>
<dbReference type="EMBL" id="QXDL01000004">
    <property type="protein sequence ID" value="RIH90717.1"/>
    <property type="molecule type" value="Genomic_DNA"/>
</dbReference>
<accession>A0A399F1T5</accession>
<proteinExistence type="predicted"/>